<proteinExistence type="inferred from homology"/>
<comment type="similarity">
    <text evidence="1">Belongs to the isocitrate and isopropylmalate dehydrogenases family.</text>
</comment>
<reference evidence="4" key="1">
    <citation type="submission" date="2022-12" db="EMBL/GenBank/DDBJ databases">
        <title>Chromosome-level genome assembly of the bean flower thrips Megalurothrips usitatus.</title>
        <authorList>
            <person name="Ma L."/>
            <person name="Liu Q."/>
            <person name="Li H."/>
            <person name="Cai W."/>
        </authorList>
    </citation>
    <scope>NUCLEOTIDE SEQUENCE</scope>
    <source>
        <strain evidence="4">Cailab_2022a</strain>
    </source>
</reference>
<dbReference type="AlphaFoldDB" id="A0AAV7Y088"/>
<gene>
    <name evidence="4" type="ORF">ONE63_006600</name>
</gene>
<keyword evidence="2" id="KW-0816">Tricarboxylic acid cycle</keyword>
<dbReference type="Gene3D" id="3.40.718.10">
    <property type="entry name" value="Isopropylmalate Dehydrogenase"/>
    <property type="match status" value="1"/>
</dbReference>
<dbReference type="GO" id="GO:0006099">
    <property type="term" value="P:tricarboxylic acid cycle"/>
    <property type="evidence" value="ECO:0007669"/>
    <property type="project" value="UniProtKB-KW"/>
</dbReference>
<dbReference type="InterPro" id="IPR024084">
    <property type="entry name" value="IsoPropMal-DH-like_dom"/>
</dbReference>
<accession>A0AAV7Y088</accession>
<dbReference type="GO" id="GO:0005739">
    <property type="term" value="C:mitochondrion"/>
    <property type="evidence" value="ECO:0007669"/>
    <property type="project" value="TreeGrafter"/>
</dbReference>
<dbReference type="Proteomes" id="UP001075354">
    <property type="component" value="Chromosome 3"/>
</dbReference>
<dbReference type="EMBL" id="JAPTSV010000003">
    <property type="protein sequence ID" value="KAJ1529868.1"/>
    <property type="molecule type" value="Genomic_DNA"/>
</dbReference>
<evidence type="ECO:0000259" key="3">
    <source>
        <dbReference type="SMART" id="SM01329"/>
    </source>
</evidence>
<name>A0AAV7Y088_9NEOP</name>
<evidence type="ECO:0000313" key="5">
    <source>
        <dbReference type="Proteomes" id="UP001075354"/>
    </source>
</evidence>
<protein>
    <recommendedName>
        <fullName evidence="3">Isopropylmalate dehydrogenase-like domain-containing protein</fullName>
    </recommendedName>
</protein>
<dbReference type="SMART" id="SM01329">
    <property type="entry name" value="Iso_dh"/>
    <property type="match status" value="1"/>
</dbReference>
<dbReference type="Pfam" id="PF00180">
    <property type="entry name" value="Iso_dh"/>
    <property type="match status" value="1"/>
</dbReference>
<dbReference type="PANTHER" id="PTHR11835">
    <property type="entry name" value="DECARBOXYLATING DEHYDROGENASES-ISOCITRATE, ISOPROPYLMALATE, TARTRATE"/>
    <property type="match status" value="1"/>
</dbReference>
<comment type="caution">
    <text evidence="4">The sequence shown here is derived from an EMBL/GenBank/DDBJ whole genome shotgun (WGS) entry which is preliminary data.</text>
</comment>
<evidence type="ECO:0000256" key="1">
    <source>
        <dbReference type="ARBA" id="ARBA00007769"/>
    </source>
</evidence>
<dbReference type="GO" id="GO:0006102">
    <property type="term" value="P:isocitrate metabolic process"/>
    <property type="evidence" value="ECO:0007669"/>
    <property type="project" value="TreeGrafter"/>
</dbReference>
<sequence length="386" mass="41282">MLHGRDDVIAVSREREHSVQHTVAEVLPLTKYGGRHTVTLLPGVGIGPELMQGVRKVFAAAGVPVDFEEHVLPEQALPRSHLDRDEPFEHAVLSVQRNKVALKGNIEIKRRGGGQAGQEASRTVLLRRVLDLYVYVMEARSTPGVKTAKQPDVDVTLVRQNTEGEYFMLEHSPVCGAAESMKVVTADASERVARFAFEYARAQGRHRLTVVHNKATLPRSDGLFADVALAVGAEYPDVAVDVMSAGRCCAELLRDAAPFGVVLTPNLYGVYLGAILSGLVGGPGLLSGINYGPQAAVFEPGTRNKGTQIQGRGVANPVGMLRAAADMLSFVGQRGSGRQLRAAVDAALRRGTATPDIGGASSTDDFIQAVCDDMASARQPWDPDAF</sequence>
<dbReference type="SUPFAM" id="SSF53659">
    <property type="entry name" value="Isocitrate/Isopropylmalate dehydrogenase-like"/>
    <property type="match status" value="1"/>
</dbReference>
<evidence type="ECO:0000256" key="2">
    <source>
        <dbReference type="ARBA" id="ARBA00022532"/>
    </source>
</evidence>
<evidence type="ECO:0000313" key="4">
    <source>
        <dbReference type="EMBL" id="KAJ1529868.1"/>
    </source>
</evidence>
<feature type="domain" description="Isopropylmalate dehydrogenase-like" evidence="3">
    <location>
        <begin position="37"/>
        <end position="370"/>
    </location>
</feature>
<organism evidence="4 5">
    <name type="scientific">Megalurothrips usitatus</name>
    <name type="common">bean blossom thrips</name>
    <dbReference type="NCBI Taxonomy" id="439358"/>
    <lineage>
        <taxon>Eukaryota</taxon>
        <taxon>Metazoa</taxon>
        <taxon>Ecdysozoa</taxon>
        <taxon>Arthropoda</taxon>
        <taxon>Hexapoda</taxon>
        <taxon>Insecta</taxon>
        <taxon>Pterygota</taxon>
        <taxon>Neoptera</taxon>
        <taxon>Paraneoptera</taxon>
        <taxon>Thysanoptera</taxon>
        <taxon>Terebrantia</taxon>
        <taxon>Thripoidea</taxon>
        <taxon>Thripidae</taxon>
        <taxon>Megalurothrips</taxon>
    </lineage>
</organism>
<dbReference type="PANTHER" id="PTHR11835:SF60">
    <property type="entry name" value="ISOCITRATE DEHYDROGENASE [NAD] SUBUNIT, MITOCHONDRIAL"/>
    <property type="match status" value="1"/>
</dbReference>
<keyword evidence="5" id="KW-1185">Reference proteome</keyword>